<keyword evidence="7" id="KW-0732">Signal</keyword>
<keyword evidence="2" id="KW-0645">Protease</keyword>
<dbReference type="GO" id="GO:0008234">
    <property type="term" value="F:cysteine-type peptidase activity"/>
    <property type="evidence" value="ECO:0007669"/>
    <property type="project" value="UniProtKB-KW"/>
</dbReference>
<dbReference type="Proteomes" id="UP000269289">
    <property type="component" value="Unassembled WGS sequence"/>
</dbReference>
<dbReference type="Gene3D" id="6.10.250.3150">
    <property type="match status" value="1"/>
</dbReference>
<evidence type="ECO:0000256" key="2">
    <source>
        <dbReference type="ARBA" id="ARBA00022670"/>
    </source>
</evidence>
<evidence type="ECO:0000259" key="8">
    <source>
        <dbReference type="PROSITE" id="PS51935"/>
    </source>
</evidence>
<feature type="chain" id="PRO_5017951085" evidence="7">
    <location>
        <begin position="36"/>
        <end position="453"/>
    </location>
</feature>
<dbReference type="PANTHER" id="PTHR47359:SF3">
    <property type="entry name" value="NLP_P60 DOMAIN-CONTAINING PROTEIN-RELATED"/>
    <property type="match status" value="1"/>
</dbReference>
<evidence type="ECO:0000313" key="10">
    <source>
        <dbReference type="Proteomes" id="UP000269289"/>
    </source>
</evidence>
<feature type="compositionally biased region" description="Basic and acidic residues" evidence="6">
    <location>
        <begin position="242"/>
        <end position="257"/>
    </location>
</feature>
<evidence type="ECO:0000256" key="7">
    <source>
        <dbReference type="SAM" id="SignalP"/>
    </source>
</evidence>
<feature type="compositionally biased region" description="Low complexity" evidence="6">
    <location>
        <begin position="258"/>
        <end position="276"/>
    </location>
</feature>
<evidence type="ECO:0000256" key="5">
    <source>
        <dbReference type="SAM" id="Coils"/>
    </source>
</evidence>
<feature type="compositionally biased region" description="Low complexity" evidence="6">
    <location>
        <begin position="286"/>
        <end position="299"/>
    </location>
</feature>
<dbReference type="EMBL" id="RFFI01000122">
    <property type="protein sequence ID" value="RMI04920.1"/>
    <property type="molecule type" value="Genomic_DNA"/>
</dbReference>
<feature type="domain" description="NlpC/P60" evidence="8">
    <location>
        <begin position="332"/>
        <end position="453"/>
    </location>
</feature>
<protein>
    <submittedName>
        <fullName evidence="9">Glycoside hydrolase</fullName>
    </submittedName>
</protein>
<evidence type="ECO:0000256" key="6">
    <source>
        <dbReference type="SAM" id="MobiDB-lite"/>
    </source>
</evidence>
<feature type="compositionally biased region" description="Pro residues" evidence="6">
    <location>
        <begin position="300"/>
        <end position="331"/>
    </location>
</feature>
<keyword evidence="3 9" id="KW-0378">Hydrolase</keyword>
<dbReference type="InterPro" id="IPR000064">
    <property type="entry name" value="NLP_P60_dom"/>
</dbReference>
<dbReference type="InterPro" id="IPR038765">
    <property type="entry name" value="Papain-like_cys_pep_sf"/>
</dbReference>
<feature type="region of interest" description="Disordered" evidence="6">
    <location>
        <begin position="234"/>
        <end position="336"/>
    </location>
</feature>
<organism evidence="9 10">
    <name type="scientific">Cellulomonas triticagri</name>
    <dbReference type="NCBI Taxonomy" id="2483352"/>
    <lineage>
        <taxon>Bacteria</taxon>
        <taxon>Bacillati</taxon>
        <taxon>Actinomycetota</taxon>
        <taxon>Actinomycetes</taxon>
        <taxon>Micrococcales</taxon>
        <taxon>Cellulomonadaceae</taxon>
        <taxon>Cellulomonas</taxon>
    </lineage>
</organism>
<accession>A0A3M2IZ30</accession>
<dbReference type="SUPFAM" id="SSF54001">
    <property type="entry name" value="Cysteine proteinases"/>
    <property type="match status" value="1"/>
</dbReference>
<feature type="signal peptide" evidence="7">
    <location>
        <begin position="1"/>
        <end position="35"/>
    </location>
</feature>
<comment type="caution">
    <text evidence="9">The sequence shown here is derived from an EMBL/GenBank/DDBJ whole genome shotgun (WGS) entry which is preliminary data.</text>
</comment>
<dbReference type="InterPro" id="IPR051794">
    <property type="entry name" value="PG_Endopeptidase_C40"/>
</dbReference>
<dbReference type="AlphaFoldDB" id="A0A3M2IZ30"/>
<keyword evidence="5" id="KW-0175">Coiled coil</keyword>
<dbReference type="PROSITE" id="PS51935">
    <property type="entry name" value="NLPC_P60"/>
    <property type="match status" value="1"/>
</dbReference>
<feature type="coiled-coil region" evidence="5">
    <location>
        <begin position="58"/>
        <end position="127"/>
    </location>
</feature>
<proteinExistence type="inferred from homology"/>
<dbReference type="Gene3D" id="3.90.1720.10">
    <property type="entry name" value="endopeptidase domain like (from Nostoc punctiforme)"/>
    <property type="match status" value="1"/>
</dbReference>
<dbReference type="GO" id="GO:0006508">
    <property type="term" value="P:proteolysis"/>
    <property type="evidence" value="ECO:0007669"/>
    <property type="project" value="UniProtKB-KW"/>
</dbReference>
<reference evidence="9 10" key="1">
    <citation type="submission" date="2018-10" db="EMBL/GenBank/DDBJ databases">
        <title>Isolation, diversity and antifungal activity of actinobacteria from wheat.</title>
        <authorList>
            <person name="Han C."/>
        </authorList>
    </citation>
    <scope>NUCLEOTIDE SEQUENCE [LARGE SCALE GENOMIC DNA]</scope>
    <source>
        <strain evidence="9 10">NEAU-YY56</strain>
    </source>
</reference>
<sequence length="453" mass="46688">MDEVRTTGRARAARSAAAVITAAVLLVPAGGAALADPDVTDQDVRDARRSVQSAAGAVADIEVRLAQLSTQADEAEIAVQQAAEDYAQAQADLAEAQQDAADASAQYDEAQDKLASARSTLVAIAREAARSGGSMETVEALLSADGFQDVVDRNEALSHVSTKADEAVQRYLAAEQVATTFKAKADEAAQAQETAAAEAEQAFDAAETAQSDAEAAVASAQTERQGLITRLAAARSTSAEVEQARQDQVDAERRQRAEAAAQAARTTTPAVSTPATPSTPAPSTPSTPSTPSNPSTPSTPSNPAPSNPAPSNPAPSNPAPVAPPAPTPPPASSGAQTAIAWAQGKIGLPYLWGGTGPNGYDCSGLTQGAWRAAGVSLNRTSRDQYRQVTKISYNDLQPGDLVFWGSNPNDASSVYHVALYIGNGQILEAPSPGKNVKISPMRYANTMAYAGRV</sequence>
<dbReference type="Pfam" id="PF00877">
    <property type="entry name" value="NLPC_P60"/>
    <property type="match status" value="1"/>
</dbReference>
<evidence type="ECO:0000313" key="9">
    <source>
        <dbReference type="EMBL" id="RMI04920.1"/>
    </source>
</evidence>
<evidence type="ECO:0000256" key="1">
    <source>
        <dbReference type="ARBA" id="ARBA00007074"/>
    </source>
</evidence>
<name>A0A3M2IZ30_9CELL</name>
<evidence type="ECO:0000256" key="4">
    <source>
        <dbReference type="ARBA" id="ARBA00022807"/>
    </source>
</evidence>
<dbReference type="RefSeq" id="WP_122150863.1">
    <property type="nucleotide sequence ID" value="NZ_RFFI01000122.1"/>
</dbReference>
<gene>
    <name evidence="9" type="ORF">EBM89_17180</name>
</gene>
<keyword evidence="4" id="KW-0788">Thiol protease</keyword>
<evidence type="ECO:0000256" key="3">
    <source>
        <dbReference type="ARBA" id="ARBA00022801"/>
    </source>
</evidence>
<comment type="similarity">
    <text evidence="1">Belongs to the peptidase C40 family.</text>
</comment>
<dbReference type="PANTHER" id="PTHR47359">
    <property type="entry name" value="PEPTIDOGLYCAN DL-ENDOPEPTIDASE CWLO"/>
    <property type="match status" value="1"/>
</dbReference>
<keyword evidence="10" id="KW-1185">Reference proteome</keyword>